<dbReference type="RefSeq" id="WP_332077797.1">
    <property type="nucleotide sequence ID" value="NZ_JAZHBM010000002.1"/>
</dbReference>
<gene>
    <name evidence="1" type="ORF">V3391_07395</name>
</gene>
<evidence type="ECO:0000313" key="1">
    <source>
        <dbReference type="EMBL" id="MEF3082038.1"/>
    </source>
</evidence>
<evidence type="ECO:0000313" key="2">
    <source>
        <dbReference type="Proteomes" id="UP001358324"/>
    </source>
</evidence>
<organism evidence="1 2">
    <name type="scientific">Luteimonas flava</name>
    <dbReference type="NCBI Taxonomy" id="3115822"/>
    <lineage>
        <taxon>Bacteria</taxon>
        <taxon>Pseudomonadati</taxon>
        <taxon>Pseudomonadota</taxon>
        <taxon>Gammaproteobacteria</taxon>
        <taxon>Lysobacterales</taxon>
        <taxon>Lysobacteraceae</taxon>
        <taxon>Luteimonas</taxon>
    </lineage>
</organism>
<reference evidence="1 2" key="1">
    <citation type="submission" date="2024-01" db="EMBL/GenBank/DDBJ databases">
        <title>Novel species of the genus Luteimonas isolated from rivers.</title>
        <authorList>
            <person name="Lu H."/>
        </authorList>
    </citation>
    <scope>NUCLEOTIDE SEQUENCE [LARGE SCALE GENOMIC DNA]</scope>
    <source>
        <strain evidence="1 2">SMYT11W</strain>
    </source>
</reference>
<dbReference type="EMBL" id="JAZHBM010000002">
    <property type="protein sequence ID" value="MEF3082038.1"/>
    <property type="molecule type" value="Genomic_DNA"/>
</dbReference>
<dbReference type="Proteomes" id="UP001358324">
    <property type="component" value="Unassembled WGS sequence"/>
</dbReference>
<protein>
    <submittedName>
        <fullName evidence="1">Uncharacterized protein</fullName>
    </submittedName>
</protein>
<name>A0ABU7WDT7_9GAMM</name>
<accession>A0ABU7WDT7</accession>
<proteinExistence type="predicted"/>
<sequence>MLAVPALPGAVMAESRDAPAAHCVDGRTLAEAYQADDTTLALRGGDGRRHLVTLGGSCPGILEGADAQVVGWAGWVCGAAGEVVRTGTRSCPISGTSVIDTRTYAALLKRAHADMPTLDTVVVRGARQRGFRGTPDYCVANSWLRGWHETPEGIVVEVSPRRSGGHRFYRIETRGACSMQSGSESLSLASAMGLGMVCGNPGDHVVFSRSNTGAMTGLDTFHGAVSPFGARCEVSQVYPLER</sequence>
<comment type="caution">
    <text evidence="1">The sequence shown here is derived from an EMBL/GenBank/DDBJ whole genome shotgun (WGS) entry which is preliminary data.</text>
</comment>
<keyword evidence="2" id="KW-1185">Reference proteome</keyword>